<dbReference type="Pfam" id="PF13649">
    <property type="entry name" value="Methyltransf_25"/>
    <property type="match status" value="1"/>
</dbReference>
<protein>
    <recommendedName>
        <fullName evidence="1">Methyltransferase domain-containing protein</fullName>
    </recommendedName>
</protein>
<sequence>MASQSGKFSPPSEIFDEMAKKYENGIGGAQNDIIKALLAHADEVCPIDSSSIIHDNACGPAVVTNEILSRGITPAPRIFATDYAHGMIDITNSYKDRRGWDTVVVQYMDGQALSFEDEKFTHSISSLGVFMFPDDDKGLSEMLRTLKPGGWVGVSSWKDVRWPAAAMAAYEKLFPDAKEPMILPIPKNWMDAETCKNNLLRAGFHDVKAEVITCVNRQSSKEVGGSAFAGFLRQVSPTVRGWDDETREEYMAYYSKLVEDMFSPSVRGDGVELKLYAIVTSGRK</sequence>
<dbReference type="Gene3D" id="3.40.50.150">
    <property type="entry name" value="Vaccinia Virus protein VP39"/>
    <property type="match status" value="1"/>
</dbReference>
<evidence type="ECO:0000259" key="1">
    <source>
        <dbReference type="Pfam" id="PF13649"/>
    </source>
</evidence>
<dbReference type="InterPro" id="IPR041698">
    <property type="entry name" value="Methyltransf_25"/>
</dbReference>
<dbReference type="EMBL" id="JAVHNR010000010">
    <property type="protein sequence ID" value="KAK6331551.1"/>
    <property type="molecule type" value="Genomic_DNA"/>
</dbReference>
<accession>A0AAN8MTN4</accession>
<evidence type="ECO:0000313" key="3">
    <source>
        <dbReference type="Proteomes" id="UP001313282"/>
    </source>
</evidence>
<reference evidence="2 3" key="1">
    <citation type="submission" date="2019-10" db="EMBL/GenBank/DDBJ databases">
        <authorList>
            <person name="Palmer J.M."/>
        </authorList>
    </citation>
    <scope>NUCLEOTIDE SEQUENCE [LARGE SCALE GENOMIC DNA]</scope>
    <source>
        <strain evidence="2 3">TWF718</strain>
    </source>
</reference>
<comment type="caution">
    <text evidence="2">The sequence shown here is derived from an EMBL/GenBank/DDBJ whole genome shotgun (WGS) entry which is preliminary data.</text>
</comment>
<gene>
    <name evidence="2" type="ORF">TWF718_002100</name>
</gene>
<dbReference type="AlphaFoldDB" id="A0AAN8MTN4"/>
<name>A0AAN8MTN4_9PEZI</name>
<feature type="domain" description="Methyltransferase" evidence="1">
    <location>
        <begin position="55"/>
        <end position="150"/>
    </location>
</feature>
<evidence type="ECO:0000313" key="2">
    <source>
        <dbReference type="EMBL" id="KAK6331551.1"/>
    </source>
</evidence>
<dbReference type="InterPro" id="IPR029063">
    <property type="entry name" value="SAM-dependent_MTases_sf"/>
</dbReference>
<keyword evidence="3" id="KW-1185">Reference proteome</keyword>
<dbReference type="CDD" id="cd02440">
    <property type="entry name" value="AdoMet_MTases"/>
    <property type="match status" value="1"/>
</dbReference>
<dbReference type="SUPFAM" id="SSF53335">
    <property type="entry name" value="S-adenosyl-L-methionine-dependent methyltransferases"/>
    <property type="match status" value="1"/>
</dbReference>
<organism evidence="2 3">
    <name type="scientific">Orbilia javanica</name>
    <dbReference type="NCBI Taxonomy" id="47235"/>
    <lineage>
        <taxon>Eukaryota</taxon>
        <taxon>Fungi</taxon>
        <taxon>Dikarya</taxon>
        <taxon>Ascomycota</taxon>
        <taxon>Pezizomycotina</taxon>
        <taxon>Orbiliomycetes</taxon>
        <taxon>Orbiliales</taxon>
        <taxon>Orbiliaceae</taxon>
        <taxon>Orbilia</taxon>
    </lineage>
</organism>
<dbReference type="Proteomes" id="UP001313282">
    <property type="component" value="Unassembled WGS sequence"/>
</dbReference>
<proteinExistence type="predicted"/>